<dbReference type="RefSeq" id="WP_380804362.1">
    <property type="nucleotide sequence ID" value="NZ_JBHUIV010000020.1"/>
</dbReference>
<name>A0ABW5B9M4_9BACT</name>
<protein>
    <submittedName>
        <fullName evidence="1">DUF6503 family protein</fullName>
    </submittedName>
</protein>
<gene>
    <name evidence="1" type="ORF">ACFSKV_14795</name>
</gene>
<evidence type="ECO:0000313" key="2">
    <source>
        <dbReference type="Proteomes" id="UP001597414"/>
    </source>
</evidence>
<dbReference type="Proteomes" id="UP001597414">
    <property type="component" value="Unassembled WGS sequence"/>
</dbReference>
<evidence type="ECO:0000313" key="1">
    <source>
        <dbReference type="EMBL" id="MFD2202843.1"/>
    </source>
</evidence>
<dbReference type="InterPro" id="IPR045444">
    <property type="entry name" value="DUF6503"/>
</dbReference>
<accession>A0ABW5B9M4</accession>
<dbReference type="Pfam" id="PF20113">
    <property type="entry name" value="DUF6503"/>
    <property type="match status" value="1"/>
</dbReference>
<comment type="caution">
    <text evidence="1">The sequence shown here is derived from an EMBL/GenBank/DDBJ whole genome shotgun (WGS) entry which is preliminary data.</text>
</comment>
<dbReference type="PROSITE" id="PS51257">
    <property type="entry name" value="PROKAR_LIPOPROTEIN"/>
    <property type="match status" value="1"/>
</dbReference>
<proteinExistence type="predicted"/>
<dbReference type="EMBL" id="JBHUIV010000020">
    <property type="protein sequence ID" value="MFD2202843.1"/>
    <property type="molecule type" value="Genomic_DNA"/>
</dbReference>
<organism evidence="1 2">
    <name type="scientific">Shivajiella indica</name>
    <dbReference type="NCBI Taxonomy" id="872115"/>
    <lineage>
        <taxon>Bacteria</taxon>
        <taxon>Pseudomonadati</taxon>
        <taxon>Bacteroidota</taxon>
        <taxon>Cytophagia</taxon>
        <taxon>Cytophagales</taxon>
        <taxon>Cyclobacteriaceae</taxon>
        <taxon>Shivajiella</taxon>
    </lineage>
</organism>
<keyword evidence="2" id="KW-1185">Reference proteome</keyword>
<reference evidence="2" key="1">
    <citation type="journal article" date="2019" name="Int. J. Syst. Evol. Microbiol.">
        <title>The Global Catalogue of Microorganisms (GCM) 10K type strain sequencing project: providing services to taxonomists for standard genome sequencing and annotation.</title>
        <authorList>
            <consortium name="The Broad Institute Genomics Platform"/>
            <consortium name="The Broad Institute Genome Sequencing Center for Infectious Disease"/>
            <person name="Wu L."/>
            <person name="Ma J."/>
        </authorList>
    </citation>
    <scope>NUCLEOTIDE SEQUENCE [LARGE SCALE GENOMIC DNA]</scope>
    <source>
        <strain evidence="2">KCTC 19812</strain>
    </source>
</reference>
<sequence>MIKNSFFIFTSFCLLLFSCSTRDKQAVSIIEKSIEAHGGMKAWEQIQSISMVRDFWMFDENGQTESHTLQENEFRLKPYFEAQMSWEKDSIRHRVVFDGLKTQYWMGTNEIQNEGFLAAKKKDIDAAFYVLTKPFDLLDESKHLTYEGIKELPGGVMMETVRVIDGDPKDPNVDVWWYYFEPKTFEIFAYKVKTSDHFSLVYNQGWDRSTGILLPAKRESYRVDSLGNHLYRRALYGYGMYVINN</sequence>